<evidence type="ECO:0000313" key="1">
    <source>
        <dbReference type="EMBL" id="UPK72732.1"/>
    </source>
</evidence>
<reference evidence="1 2" key="1">
    <citation type="submission" date="2022-04" db="EMBL/GenBank/DDBJ databases">
        <title>The arsenic-methylating capacity of Chitinophaga filiformis YT5 during chitin decomposition.</title>
        <authorList>
            <person name="Chen G."/>
            <person name="Liang Y."/>
        </authorList>
    </citation>
    <scope>NUCLEOTIDE SEQUENCE [LARGE SCALE GENOMIC DNA]</scope>
    <source>
        <strain evidence="1 2">YT5</strain>
    </source>
</reference>
<accession>A0ABY4IA33</accession>
<organism evidence="1 2">
    <name type="scientific">Chitinophaga filiformis</name>
    <name type="common">Myxococcus filiformis</name>
    <name type="synonym">Flexibacter filiformis</name>
    <dbReference type="NCBI Taxonomy" id="104663"/>
    <lineage>
        <taxon>Bacteria</taxon>
        <taxon>Pseudomonadati</taxon>
        <taxon>Bacteroidota</taxon>
        <taxon>Chitinophagia</taxon>
        <taxon>Chitinophagales</taxon>
        <taxon>Chitinophagaceae</taxon>
        <taxon>Chitinophaga</taxon>
    </lineage>
</organism>
<dbReference type="RefSeq" id="WP_247814912.1">
    <property type="nucleotide sequence ID" value="NZ_CP095855.1"/>
</dbReference>
<dbReference type="SUPFAM" id="SSF52402">
    <property type="entry name" value="Adenine nucleotide alpha hydrolases-like"/>
    <property type="match status" value="1"/>
</dbReference>
<proteinExistence type="predicted"/>
<name>A0ABY4IA33_CHIFI</name>
<keyword evidence="2" id="KW-1185">Reference proteome</keyword>
<gene>
    <name evidence="1" type="ORF">MYF79_15680</name>
</gene>
<dbReference type="Gene3D" id="3.40.50.12370">
    <property type="match status" value="1"/>
</dbReference>
<sequence length="278" mass="31031">MKKILAVVDSLNYKEEQLDTIEYVSGILKSNLTIVMPQEINGSSFLTSSDFAANAPASYFELGIRASREKDDIIKHNTTAMRMACQARNLFCAMYGDRAATPEEIILESRFADLVLLGKELSLHLQFDNGPTGSVRNVLANAECPVLVTSEDMPAVKGVVFTYNGTYSSMYAIRSFTGMFPEIVTQHATVIYINEKENKAMPHERLLREYLGAYNRNISYMTLSGKADTVIQAYLEQKPDHITTLGAHGRSRLSRFFNSSTAGYILRTTKGPLFITHE</sequence>
<dbReference type="Proteomes" id="UP000830198">
    <property type="component" value="Chromosome"/>
</dbReference>
<evidence type="ECO:0000313" key="2">
    <source>
        <dbReference type="Proteomes" id="UP000830198"/>
    </source>
</evidence>
<protein>
    <submittedName>
        <fullName evidence="1">Universal stress protein</fullName>
    </submittedName>
</protein>
<dbReference type="EMBL" id="CP095855">
    <property type="protein sequence ID" value="UPK72732.1"/>
    <property type="molecule type" value="Genomic_DNA"/>
</dbReference>